<proteinExistence type="predicted"/>
<evidence type="ECO:0000313" key="1">
    <source>
        <dbReference type="EMBL" id="CAB5162589.1"/>
    </source>
</evidence>
<organism evidence="1">
    <name type="scientific">uncultured Caudovirales phage</name>
    <dbReference type="NCBI Taxonomy" id="2100421"/>
    <lineage>
        <taxon>Viruses</taxon>
        <taxon>Duplodnaviria</taxon>
        <taxon>Heunggongvirae</taxon>
        <taxon>Uroviricota</taxon>
        <taxon>Caudoviricetes</taxon>
        <taxon>Peduoviridae</taxon>
        <taxon>Maltschvirus</taxon>
        <taxon>Maltschvirus maltsch</taxon>
    </lineage>
</organism>
<reference evidence="1" key="1">
    <citation type="submission" date="2020-05" db="EMBL/GenBank/DDBJ databases">
        <authorList>
            <person name="Chiriac C."/>
            <person name="Salcher M."/>
            <person name="Ghai R."/>
            <person name="Kavagutti S V."/>
        </authorList>
    </citation>
    <scope>NUCLEOTIDE SEQUENCE</scope>
</reference>
<sequence>MQEVWKTKHDSAPHVFDLAHPTGFGEKAKLANLFSPEEYVGVWFDRAKSMLFGKVSSAA</sequence>
<protein>
    <submittedName>
        <fullName evidence="1">Uncharacterized protein</fullName>
    </submittedName>
</protein>
<accession>A0A6J7W869</accession>
<name>A0A6J7W869_9CAUD</name>
<dbReference type="EMBL" id="LR798200">
    <property type="protein sequence ID" value="CAB5162589.1"/>
    <property type="molecule type" value="Genomic_DNA"/>
</dbReference>
<gene>
    <name evidence="1" type="ORF">UFOVP152_38</name>
</gene>